<dbReference type="InterPro" id="IPR000084">
    <property type="entry name" value="PE-PGRS_N"/>
</dbReference>
<dbReference type="AlphaFoldDB" id="A0A7I9YUG2"/>
<sequence length="160" mass="15922">MSFVSVSPELLAAAAADLTNLNVGVAAANAAAADATTVLAPAAADEVSVAIATFFGLHGQSYRGVAMQMEAYHAQFVSTLRAGIGAYAYGELVNAQLTVLGVINTPTQVLLGRPLIGDGANATTPGGAGGAGGLLYGNGGAGAAGRRPGWWCWWGRGFVG</sequence>
<reference evidence="2 3" key="1">
    <citation type="journal article" date="2019" name="Emerg. Microbes Infect.">
        <title>Comprehensive subspecies identification of 175 nontuberculous mycobacteria species based on 7547 genomic profiles.</title>
        <authorList>
            <person name="Matsumoto Y."/>
            <person name="Kinjo T."/>
            <person name="Motooka D."/>
            <person name="Nabeya D."/>
            <person name="Jung N."/>
            <person name="Uechi K."/>
            <person name="Horii T."/>
            <person name="Iida T."/>
            <person name="Fujita J."/>
            <person name="Nakamura S."/>
        </authorList>
    </citation>
    <scope>NUCLEOTIDE SEQUENCE [LARGE SCALE GENOMIC DNA]</scope>
    <source>
        <strain evidence="2 3">JCM 30725</strain>
    </source>
</reference>
<feature type="domain" description="PE" evidence="1">
    <location>
        <begin position="4"/>
        <end position="92"/>
    </location>
</feature>
<organism evidence="2 3">
    <name type="scientific">Mycobacterium bourgelatii</name>
    <dbReference type="NCBI Taxonomy" id="1273442"/>
    <lineage>
        <taxon>Bacteria</taxon>
        <taxon>Bacillati</taxon>
        <taxon>Actinomycetota</taxon>
        <taxon>Actinomycetes</taxon>
        <taxon>Mycobacteriales</taxon>
        <taxon>Mycobacteriaceae</taxon>
        <taxon>Mycobacterium</taxon>
    </lineage>
</organism>
<keyword evidence="3" id="KW-1185">Reference proteome</keyword>
<evidence type="ECO:0000313" key="2">
    <source>
        <dbReference type="EMBL" id="GFG92334.1"/>
    </source>
</evidence>
<dbReference type="Gene3D" id="1.10.287.850">
    <property type="entry name" value="HP0062-like domain"/>
    <property type="match status" value="1"/>
</dbReference>
<protein>
    <recommendedName>
        <fullName evidence="1">PE domain-containing protein</fullName>
    </recommendedName>
</protein>
<comment type="caution">
    <text evidence="2">The sequence shown here is derived from an EMBL/GenBank/DDBJ whole genome shotgun (WGS) entry which is preliminary data.</text>
</comment>
<dbReference type="EMBL" id="BLKZ01000001">
    <property type="protein sequence ID" value="GFG92334.1"/>
    <property type="molecule type" value="Genomic_DNA"/>
</dbReference>
<name>A0A7I9YUG2_MYCBU</name>
<gene>
    <name evidence="2" type="ORF">MBOU_43760</name>
</gene>
<evidence type="ECO:0000313" key="3">
    <source>
        <dbReference type="Proteomes" id="UP000465360"/>
    </source>
</evidence>
<dbReference type="SUPFAM" id="SSF140459">
    <property type="entry name" value="PE/PPE dimer-like"/>
    <property type="match status" value="1"/>
</dbReference>
<accession>A0A7I9YUG2</accession>
<evidence type="ECO:0000259" key="1">
    <source>
        <dbReference type="Pfam" id="PF00934"/>
    </source>
</evidence>
<proteinExistence type="predicted"/>
<dbReference type="Proteomes" id="UP000465360">
    <property type="component" value="Unassembled WGS sequence"/>
</dbReference>
<dbReference type="InterPro" id="IPR038332">
    <property type="entry name" value="PPE_sf"/>
</dbReference>
<dbReference type="Pfam" id="PF00934">
    <property type="entry name" value="PE"/>
    <property type="match status" value="1"/>
</dbReference>